<keyword evidence="3" id="KW-0808">Transferase</keyword>
<dbReference type="CDD" id="cd16833">
    <property type="entry name" value="YfiH"/>
    <property type="match status" value="1"/>
</dbReference>
<name>A0AAU7F4Y3_9NEIS</name>
<dbReference type="GO" id="GO:0005507">
    <property type="term" value="F:copper ion binding"/>
    <property type="evidence" value="ECO:0007669"/>
    <property type="project" value="TreeGrafter"/>
</dbReference>
<dbReference type="SUPFAM" id="SSF64438">
    <property type="entry name" value="CNF1/YfiH-like putative cysteine hydrolases"/>
    <property type="match status" value="1"/>
</dbReference>
<evidence type="ECO:0000256" key="5">
    <source>
        <dbReference type="ARBA" id="ARBA00022801"/>
    </source>
</evidence>
<dbReference type="InterPro" id="IPR038371">
    <property type="entry name" value="Cu_polyphenol_OxRdtase_sf"/>
</dbReference>
<dbReference type="InterPro" id="IPR011324">
    <property type="entry name" value="Cytotoxic_necrot_fac-like_cat"/>
</dbReference>
<dbReference type="KEGG" id="cmav:ABHF33_11580"/>
<evidence type="ECO:0000256" key="1">
    <source>
        <dbReference type="ARBA" id="ARBA00000553"/>
    </source>
</evidence>
<evidence type="ECO:0000256" key="9">
    <source>
        <dbReference type="ARBA" id="ARBA00049893"/>
    </source>
</evidence>
<dbReference type="PANTHER" id="PTHR30616">
    <property type="entry name" value="UNCHARACTERIZED PROTEIN YFIH"/>
    <property type="match status" value="1"/>
</dbReference>
<dbReference type="RefSeq" id="WP_348944110.1">
    <property type="nucleotide sequence ID" value="NZ_CP157355.1"/>
</dbReference>
<comment type="catalytic activity">
    <reaction evidence="1">
        <text>inosine + phosphate = alpha-D-ribose 1-phosphate + hypoxanthine</text>
        <dbReference type="Rhea" id="RHEA:27646"/>
        <dbReference type="ChEBI" id="CHEBI:17368"/>
        <dbReference type="ChEBI" id="CHEBI:17596"/>
        <dbReference type="ChEBI" id="CHEBI:43474"/>
        <dbReference type="ChEBI" id="CHEBI:57720"/>
        <dbReference type="EC" id="2.4.2.1"/>
    </reaction>
    <physiologicalReaction direction="left-to-right" evidence="1">
        <dbReference type="Rhea" id="RHEA:27647"/>
    </physiologicalReaction>
</comment>
<dbReference type="GO" id="GO:0017061">
    <property type="term" value="F:S-methyl-5-thioadenosine phosphorylase activity"/>
    <property type="evidence" value="ECO:0007669"/>
    <property type="project" value="UniProtKB-EC"/>
</dbReference>
<keyword evidence="5" id="KW-0378">Hydrolase</keyword>
<evidence type="ECO:0000256" key="6">
    <source>
        <dbReference type="ARBA" id="ARBA00022833"/>
    </source>
</evidence>
<evidence type="ECO:0000313" key="11">
    <source>
        <dbReference type="EMBL" id="XBL99704.1"/>
    </source>
</evidence>
<comment type="similarity">
    <text evidence="2 10">Belongs to the purine nucleoside phosphorylase YfiH/LACC1 family.</text>
</comment>
<keyword evidence="6" id="KW-0862">Zinc</keyword>
<evidence type="ECO:0000256" key="3">
    <source>
        <dbReference type="ARBA" id="ARBA00022679"/>
    </source>
</evidence>
<comment type="catalytic activity">
    <reaction evidence="8">
        <text>adenosine + phosphate = alpha-D-ribose 1-phosphate + adenine</text>
        <dbReference type="Rhea" id="RHEA:27642"/>
        <dbReference type="ChEBI" id="CHEBI:16335"/>
        <dbReference type="ChEBI" id="CHEBI:16708"/>
        <dbReference type="ChEBI" id="CHEBI:43474"/>
        <dbReference type="ChEBI" id="CHEBI:57720"/>
        <dbReference type="EC" id="2.4.2.1"/>
    </reaction>
    <physiologicalReaction direction="left-to-right" evidence="8">
        <dbReference type="Rhea" id="RHEA:27643"/>
    </physiologicalReaction>
</comment>
<proteinExistence type="inferred from homology"/>
<comment type="catalytic activity">
    <reaction evidence="9">
        <text>S-methyl-5'-thioadenosine + phosphate = 5-(methylsulfanyl)-alpha-D-ribose 1-phosphate + adenine</text>
        <dbReference type="Rhea" id="RHEA:11852"/>
        <dbReference type="ChEBI" id="CHEBI:16708"/>
        <dbReference type="ChEBI" id="CHEBI:17509"/>
        <dbReference type="ChEBI" id="CHEBI:43474"/>
        <dbReference type="ChEBI" id="CHEBI:58533"/>
        <dbReference type="EC" id="2.4.2.28"/>
    </reaction>
    <physiologicalReaction direction="left-to-right" evidence="9">
        <dbReference type="Rhea" id="RHEA:11853"/>
    </physiologicalReaction>
</comment>
<dbReference type="EMBL" id="CP157355">
    <property type="protein sequence ID" value="XBL99704.1"/>
    <property type="molecule type" value="Genomic_DNA"/>
</dbReference>
<dbReference type="Gene3D" id="3.60.140.10">
    <property type="entry name" value="CNF1/YfiH-like putative cysteine hydrolases"/>
    <property type="match status" value="1"/>
</dbReference>
<organism evidence="11">
    <name type="scientific">Chitinibacter mangrovi</name>
    <dbReference type="NCBI Taxonomy" id="3153927"/>
    <lineage>
        <taxon>Bacteria</taxon>
        <taxon>Pseudomonadati</taxon>
        <taxon>Pseudomonadota</taxon>
        <taxon>Betaproteobacteria</taxon>
        <taxon>Neisseriales</taxon>
        <taxon>Chitinibacteraceae</taxon>
        <taxon>Chitinibacter</taxon>
    </lineage>
</organism>
<dbReference type="GO" id="GO:0016787">
    <property type="term" value="F:hydrolase activity"/>
    <property type="evidence" value="ECO:0007669"/>
    <property type="project" value="UniProtKB-KW"/>
</dbReference>
<accession>A0AAU7F4Y3</accession>
<keyword evidence="4" id="KW-0479">Metal-binding</keyword>
<protein>
    <recommendedName>
        <fullName evidence="10">Purine nucleoside phosphorylase</fullName>
    </recommendedName>
</protein>
<dbReference type="InterPro" id="IPR003730">
    <property type="entry name" value="Cu_polyphenol_OxRdtase"/>
</dbReference>
<evidence type="ECO:0000256" key="2">
    <source>
        <dbReference type="ARBA" id="ARBA00007353"/>
    </source>
</evidence>
<evidence type="ECO:0000256" key="4">
    <source>
        <dbReference type="ARBA" id="ARBA00022723"/>
    </source>
</evidence>
<reference evidence="11" key="1">
    <citation type="submission" date="2024-05" db="EMBL/GenBank/DDBJ databases">
        <authorList>
            <person name="Yang L."/>
            <person name="Pan L."/>
        </authorList>
    </citation>
    <scope>NUCLEOTIDE SEQUENCE</scope>
    <source>
        <strain evidence="11">FCG-7</strain>
    </source>
</reference>
<gene>
    <name evidence="11" type="primary">pgeF</name>
    <name evidence="11" type="ORF">ABHF33_11580</name>
</gene>
<dbReference type="AlphaFoldDB" id="A0AAU7F4Y3"/>
<evidence type="ECO:0000256" key="8">
    <source>
        <dbReference type="ARBA" id="ARBA00048968"/>
    </source>
</evidence>
<dbReference type="PANTHER" id="PTHR30616:SF2">
    <property type="entry name" value="PURINE NUCLEOSIDE PHOSPHORYLASE LACC1"/>
    <property type="match status" value="1"/>
</dbReference>
<evidence type="ECO:0000256" key="10">
    <source>
        <dbReference type="RuleBase" id="RU361274"/>
    </source>
</evidence>
<comment type="catalytic activity">
    <reaction evidence="7">
        <text>adenosine + H2O + H(+) = inosine + NH4(+)</text>
        <dbReference type="Rhea" id="RHEA:24408"/>
        <dbReference type="ChEBI" id="CHEBI:15377"/>
        <dbReference type="ChEBI" id="CHEBI:15378"/>
        <dbReference type="ChEBI" id="CHEBI:16335"/>
        <dbReference type="ChEBI" id="CHEBI:17596"/>
        <dbReference type="ChEBI" id="CHEBI:28938"/>
        <dbReference type="EC" id="3.5.4.4"/>
    </reaction>
    <physiologicalReaction direction="left-to-right" evidence="7">
        <dbReference type="Rhea" id="RHEA:24409"/>
    </physiologicalReaction>
</comment>
<evidence type="ECO:0000256" key="7">
    <source>
        <dbReference type="ARBA" id="ARBA00047989"/>
    </source>
</evidence>
<sequence length="261" mass="27775">MSVNNAAPTYTPTANALGVFAPNWPAPANVKALQTTRNGFAENNGFSQPPFDRFNLGSHVSDNPAHVAANRALLTQVLPQAPAWLNQVHGIEVVDAASVSAPVDADASFTRTRGVVSVVMTADCLPLLFCDRAGTVVASAHAGWRGLCNGVIEASVAKMACPADEILVWLGPAIGPTAFEVGDEVRTAFMAIDTQAEHAFVAQDGDKWLADIYLLAHQRLHTLGITAIYGGDQCTVTQAEAYFSYRRDGQTGRLASLIWLE</sequence>
<dbReference type="NCBIfam" id="TIGR00726">
    <property type="entry name" value="peptidoglycan editing factor PgeF"/>
    <property type="match status" value="1"/>
</dbReference>
<dbReference type="Pfam" id="PF02578">
    <property type="entry name" value="Cu-oxidase_4"/>
    <property type="match status" value="1"/>
</dbReference>